<evidence type="ECO:0000259" key="6">
    <source>
        <dbReference type="Pfam" id="PF06271"/>
    </source>
</evidence>
<evidence type="ECO:0000256" key="1">
    <source>
        <dbReference type="ARBA" id="ARBA00004141"/>
    </source>
</evidence>
<feature type="domain" description="RDD" evidence="6">
    <location>
        <begin position="96"/>
        <end position="217"/>
    </location>
</feature>
<dbReference type="KEGG" id="agl:PYTT_1136"/>
<feature type="domain" description="GYF" evidence="7">
    <location>
        <begin position="4"/>
        <end position="52"/>
    </location>
</feature>
<dbReference type="Pfam" id="PF14237">
    <property type="entry name" value="GYF_2"/>
    <property type="match status" value="1"/>
</dbReference>
<evidence type="ECO:0000256" key="2">
    <source>
        <dbReference type="ARBA" id="ARBA00022692"/>
    </source>
</evidence>
<dbReference type="Pfam" id="PF06271">
    <property type="entry name" value="RDD"/>
    <property type="match status" value="1"/>
</dbReference>
<dbReference type="InterPro" id="IPR010432">
    <property type="entry name" value="RDD"/>
</dbReference>
<evidence type="ECO:0000313" key="8">
    <source>
        <dbReference type="EMBL" id="SEH84061.1"/>
    </source>
</evidence>
<feature type="transmembrane region" description="Helical" evidence="5">
    <location>
        <begin position="235"/>
        <end position="254"/>
    </location>
</feature>
<dbReference type="EMBL" id="LT629973">
    <property type="protein sequence ID" value="SEH84061.1"/>
    <property type="molecule type" value="Genomic_DNA"/>
</dbReference>
<name>A0A1H6LFL3_9BACT</name>
<dbReference type="GO" id="GO:0016020">
    <property type="term" value="C:membrane"/>
    <property type="evidence" value="ECO:0007669"/>
    <property type="project" value="UniProtKB-SubCell"/>
</dbReference>
<keyword evidence="3 5" id="KW-1133">Transmembrane helix</keyword>
<accession>A0A1H6LFL3</accession>
<dbReference type="AlphaFoldDB" id="A0A1H6LFL3"/>
<gene>
    <name evidence="8" type="ORF">PYTT_1136</name>
</gene>
<evidence type="ECO:0000256" key="3">
    <source>
        <dbReference type="ARBA" id="ARBA00022989"/>
    </source>
</evidence>
<keyword evidence="2 5" id="KW-0812">Transmembrane</keyword>
<proteinExistence type="predicted"/>
<reference evidence="9" key="1">
    <citation type="submission" date="2016-09" db="EMBL/GenBank/DDBJ databases">
        <authorList>
            <person name="Koehorst J."/>
        </authorList>
    </citation>
    <scope>NUCLEOTIDE SEQUENCE [LARGE SCALE GENOMIC DNA]</scope>
</reference>
<evidence type="ECO:0000256" key="5">
    <source>
        <dbReference type="SAM" id="Phobius"/>
    </source>
</evidence>
<sequence length="277" mass="31487">MEIYWIENKQRKGPISVAEIISLLEAGDITPETKGWHKGCSKWLPMHELPALSSYFHPLEPSEEYPELPPIPHDLPADAQPPVAAIDKTTRIFAVPAPVLRLWARVLDLLIYAVIALSILRLCSVGFHQTFVSPIAWAPMFLIEAWLISRWSTTPGKWLLGIRVVTFEEKKLGLGTSLTRSIQVYIFGMGLVLTIFTPIMMLLSWWSLRKRGITMWDQRLQTLPLVTPPARMERILIAAVLIFILMEAIGWLFMPWMPDFMAHIESMKGQLGQTFGS</sequence>
<feature type="transmembrane region" description="Helical" evidence="5">
    <location>
        <begin position="102"/>
        <end position="123"/>
    </location>
</feature>
<dbReference type="InterPro" id="IPR025640">
    <property type="entry name" value="GYF_2"/>
</dbReference>
<evidence type="ECO:0000259" key="7">
    <source>
        <dbReference type="Pfam" id="PF14237"/>
    </source>
</evidence>
<evidence type="ECO:0000313" key="9">
    <source>
        <dbReference type="Proteomes" id="UP000176204"/>
    </source>
</evidence>
<evidence type="ECO:0000256" key="4">
    <source>
        <dbReference type="ARBA" id="ARBA00023136"/>
    </source>
</evidence>
<comment type="subcellular location">
    <subcellularLocation>
        <location evidence="1">Membrane</location>
        <topology evidence="1">Multi-pass membrane protein</topology>
    </subcellularLocation>
</comment>
<feature type="transmembrane region" description="Helical" evidence="5">
    <location>
        <begin position="182"/>
        <end position="206"/>
    </location>
</feature>
<dbReference type="Proteomes" id="UP000176204">
    <property type="component" value="Chromosome I"/>
</dbReference>
<keyword evidence="4 5" id="KW-0472">Membrane</keyword>
<protein>
    <submittedName>
        <fullName evidence="8">Rdd family</fullName>
    </submittedName>
</protein>
<keyword evidence="9" id="KW-1185">Reference proteome</keyword>
<organism evidence="8 9">
    <name type="scientific">Akkermansia glycaniphila</name>
    <dbReference type="NCBI Taxonomy" id="1679444"/>
    <lineage>
        <taxon>Bacteria</taxon>
        <taxon>Pseudomonadati</taxon>
        <taxon>Verrucomicrobiota</taxon>
        <taxon>Verrucomicrobiia</taxon>
        <taxon>Verrucomicrobiales</taxon>
        <taxon>Akkermansiaceae</taxon>
        <taxon>Akkermansia</taxon>
    </lineage>
</organism>
<dbReference type="STRING" id="1679444.PYTT_1136"/>